<reference evidence="2 3" key="1">
    <citation type="journal article" date="2018" name="Sci. Rep.">
        <title>Rhizobium tumorigenes sp. nov., a novel plant tumorigenic bacterium isolated from cane gall tumors on thornless blackberry.</title>
        <authorList>
            <person name="Kuzmanovi N."/>
            <person name="Smalla K."/>
            <person name="Gronow S."/>
            <person name="PuBawska J."/>
        </authorList>
    </citation>
    <scope>NUCLEOTIDE SEQUENCE [LARGE SCALE GENOMIC DNA]</scope>
    <source>
        <strain evidence="2 3">1078</strain>
    </source>
</reference>
<name>A0AAF1KSP5_9HYPH</name>
<accession>A0AAF1KSP5</accession>
<dbReference type="RefSeq" id="WP_240538986.1">
    <property type="nucleotide sequence ID" value="NZ_CP117255.1"/>
</dbReference>
<keyword evidence="1" id="KW-1133">Transmembrane helix</keyword>
<feature type="transmembrane region" description="Helical" evidence="1">
    <location>
        <begin position="12"/>
        <end position="30"/>
    </location>
</feature>
<feature type="transmembrane region" description="Helical" evidence="1">
    <location>
        <begin position="62"/>
        <end position="82"/>
    </location>
</feature>
<dbReference type="AlphaFoldDB" id="A0AAF1KSP5"/>
<keyword evidence="3" id="KW-1185">Reference proteome</keyword>
<feature type="transmembrane region" description="Helical" evidence="1">
    <location>
        <begin position="88"/>
        <end position="107"/>
    </location>
</feature>
<evidence type="ECO:0000256" key="1">
    <source>
        <dbReference type="SAM" id="Phobius"/>
    </source>
</evidence>
<dbReference type="EMBL" id="CP117255">
    <property type="protein sequence ID" value="WFR96115.1"/>
    <property type="molecule type" value="Genomic_DNA"/>
</dbReference>
<gene>
    <name evidence="2" type="ORF">PR017_02910</name>
</gene>
<evidence type="ECO:0000313" key="3">
    <source>
        <dbReference type="Proteomes" id="UP000249499"/>
    </source>
</evidence>
<dbReference type="KEGG" id="rtu:PR017_02910"/>
<evidence type="ECO:0000313" key="2">
    <source>
        <dbReference type="EMBL" id="WFR96115.1"/>
    </source>
</evidence>
<keyword evidence="1" id="KW-0812">Transmembrane</keyword>
<keyword evidence="1" id="KW-0472">Membrane</keyword>
<proteinExistence type="predicted"/>
<protein>
    <recommendedName>
        <fullName evidence="4">VanZ-like domain-containing protein</fullName>
    </recommendedName>
</protein>
<evidence type="ECO:0008006" key="4">
    <source>
        <dbReference type="Google" id="ProtNLM"/>
    </source>
</evidence>
<feature type="transmembrane region" description="Helical" evidence="1">
    <location>
        <begin position="36"/>
        <end position="55"/>
    </location>
</feature>
<dbReference type="Proteomes" id="UP000249499">
    <property type="component" value="Chromosome"/>
</dbReference>
<organism evidence="2 3">
    <name type="scientific">Rhizobium tumorigenes</name>
    <dbReference type="NCBI Taxonomy" id="2041385"/>
    <lineage>
        <taxon>Bacteria</taxon>
        <taxon>Pseudomonadati</taxon>
        <taxon>Pseudomonadota</taxon>
        <taxon>Alphaproteobacteria</taxon>
        <taxon>Hyphomicrobiales</taxon>
        <taxon>Rhizobiaceae</taxon>
        <taxon>Rhizobium/Agrobacterium group</taxon>
        <taxon>Rhizobium</taxon>
    </lineage>
</organism>
<sequence>MDTNRVLKFSVWIYIAALVVLTLAHVNWQAEIGNPFNIYHIVALCIAGCLARLAYPDSPSFAFLMMIATVSALGLAHVLTIGNDGRPFDIIVNMASGMWGVALGAVIDRTRLPSAFRRGATD</sequence>
<reference evidence="3" key="2">
    <citation type="journal article" date="2023" name="MicrobiologyOpen">
        <title>Genomics of the tumorigenes clade of the family Rhizobiaceae and description of Rhizobium rhododendri sp. nov.</title>
        <authorList>
            <person name="Kuzmanovic N."/>
            <person name="diCenzo G.C."/>
            <person name="Bunk B."/>
            <person name="Sproeer C."/>
            <person name="Fruehling A."/>
            <person name="Neumann-Schaal M."/>
            <person name="Overmann J."/>
            <person name="Smalla K."/>
        </authorList>
    </citation>
    <scope>NUCLEOTIDE SEQUENCE [LARGE SCALE GENOMIC DNA]</scope>
    <source>
        <strain evidence="3">1078</strain>
    </source>
</reference>